<evidence type="ECO:0000313" key="2">
    <source>
        <dbReference type="EMBL" id="KZF19083.1"/>
    </source>
</evidence>
<gene>
    <name evidence="2" type="ORF">L228DRAFT_45951</name>
</gene>
<dbReference type="OrthoDB" id="4449513at2759"/>
<protein>
    <submittedName>
        <fullName evidence="2">Uncharacterized protein</fullName>
    </submittedName>
</protein>
<dbReference type="EMBL" id="KV407467">
    <property type="protein sequence ID" value="KZF19083.1"/>
    <property type="molecule type" value="Genomic_DNA"/>
</dbReference>
<dbReference type="RefSeq" id="XP_018184638.1">
    <property type="nucleotide sequence ID" value="XM_018336617.1"/>
</dbReference>
<dbReference type="InParanoid" id="A0A164ZGN7"/>
<sequence>MNHASTPADLCTSFKSLDLFSLQMREFSYRLASFELTAGQISAELFWPQNRGEGCSHISWPALKSFKLTTQGDTADGQWMIERDMNRSRRKSFAERDESTDEEGGPGRVFGWHDARSYRQKPRQDWFDNFNLAVAHAAQCMPLLETMVIRVDQKYCDDSEKRYGAHTFTFKSGGAGEAKTDTGNPRVEWAGGSKYEPAEDIQNLWQAKIGSGLEIDIVAYFHGPRKLKPGDLNGWVRFRNGQKIEYDDSIDT</sequence>
<feature type="region of interest" description="Disordered" evidence="1">
    <location>
        <begin position="86"/>
        <end position="108"/>
    </location>
</feature>
<dbReference type="AlphaFoldDB" id="A0A164ZGN7"/>
<accession>A0A164ZGN7</accession>
<dbReference type="GeneID" id="28901754"/>
<feature type="compositionally biased region" description="Basic and acidic residues" evidence="1">
    <location>
        <begin position="86"/>
        <end position="97"/>
    </location>
</feature>
<organism evidence="2 3">
    <name type="scientific">Xylona heveae (strain CBS 132557 / TC161)</name>
    <dbReference type="NCBI Taxonomy" id="1328760"/>
    <lineage>
        <taxon>Eukaryota</taxon>
        <taxon>Fungi</taxon>
        <taxon>Dikarya</taxon>
        <taxon>Ascomycota</taxon>
        <taxon>Pezizomycotina</taxon>
        <taxon>Xylonomycetes</taxon>
        <taxon>Xylonales</taxon>
        <taxon>Xylonaceae</taxon>
        <taxon>Xylona</taxon>
    </lineage>
</organism>
<evidence type="ECO:0000256" key="1">
    <source>
        <dbReference type="SAM" id="MobiDB-lite"/>
    </source>
</evidence>
<evidence type="ECO:0000313" key="3">
    <source>
        <dbReference type="Proteomes" id="UP000076632"/>
    </source>
</evidence>
<proteinExistence type="predicted"/>
<dbReference type="STRING" id="1328760.A0A164ZGN7"/>
<name>A0A164ZGN7_XYLHT</name>
<keyword evidence="3" id="KW-1185">Reference proteome</keyword>
<dbReference type="Proteomes" id="UP000076632">
    <property type="component" value="Unassembled WGS sequence"/>
</dbReference>
<reference evidence="2 3" key="1">
    <citation type="journal article" date="2016" name="Fungal Biol.">
        <title>The genome of Xylona heveae provides a window into fungal endophytism.</title>
        <authorList>
            <person name="Gazis R."/>
            <person name="Kuo A."/>
            <person name="Riley R."/>
            <person name="LaButti K."/>
            <person name="Lipzen A."/>
            <person name="Lin J."/>
            <person name="Amirebrahimi M."/>
            <person name="Hesse C.N."/>
            <person name="Spatafora J.W."/>
            <person name="Henrissat B."/>
            <person name="Hainaut M."/>
            <person name="Grigoriev I.V."/>
            <person name="Hibbett D.S."/>
        </authorList>
    </citation>
    <scope>NUCLEOTIDE SEQUENCE [LARGE SCALE GENOMIC DNA]</scope>
    <source>
        <strain evidence="2 3">TC161</strain>
    </source>
</reference>